<dbReference type="InterPro" id="IPR048278">
    <property type="entry name" value="PFN"/>
</dbReference>
<gene>
    <name evidence="1" type="ORF">CUNI_LOCUS13102</name>
</gene>
<dbReference type="AlphaFoldDB" id="A0A8S3ZD65"/>
<dbReference type="Gene3D" id="3.30.450.30">
    <property type="entry name" value="Dynein light chain 2a, cytoplasmic"/>
    <property type="match status" value="1"/>
</dbReference>
<dbReference type="Proteomes" id="UP000678393">
    <property type="component" value="Unassembled WGS sequence"/>
</dbReference>
<dbReference type="OrthoDB" id="421374at2759"/>
<dbReference type="Pfam" id="PF00235">
    <property type="entry name" value="Profilin"/>
    <property type="match status" value="1"/>
</dbReference>
<organism evidence="1 2">
    <name type="scientific">Candidula unifasciata</name>
    <dbReference type="NCBI Taxonomy" id="100452"/>
    <lineage>
        <taxon>Eukaryota</taxon>
        <taxon>Metazoa</taxon>
        <taxon>Spiralia</taxon>
        <taxon>Lophotrochozoa</taxon>
        <taxon>Mollusca</taxon>
        <taxon>Gastropoda</taxon>
        <taxon>Heterobranchia</taxon>
        <taxon>Euthyneura</taxon>
        <taxon>Panpulmonata</taxon>
        <taxon>Eupulmonata</taxon>
        <taxon>Stylommatophora</taxon>
        <taxon>Helicina</taxon>
        <taxon>Helicoidea</taxon>
        <taxon>Geomitridae</taxon>
        <taxon>Candidula</taxon>
    </lineage>
</organism>
<dbReference type="InterPro" id="IPR036140">
    <property type="entry name" value="PFN_sf"/>
</dbReference>
<dbReference type="SUPFAM" id="SSF55770">
    <property type="entry name" value="Profilin (actin-binding protein)"/>
    <property type="match status" value="1"/>
</dbReference>
<dbReference type="EMBL" id="CAJHNH020002719">
    <property type="protein sequence ID" value="CAG5127544.1"/>
    <property type="molecule type" value="Genomic_DNA"/>
</dbReference>
<proteinExistence type="predicted"/>
<keyword evidence="2" id="KW-1185">Reference proteome</keyword>
<accession>A0A8S3ZD65</accession>
<reference evidence="1" key="1">
    <citation type="submission" date="2021-04" db="EMBL/GenBank/DDBJ databases">
        <authorList>
            <consortium name="Molecular Ecology Group"/>
        </authorList>
    </citation>
    <scope>NUCLEOTIDE SEQUENCE</scope>
</reference>
<comment type="caution">
    <text evidence="1">The sequence shown here is derived from an EMBL/GenBank/DDBJ whole genome shotgun (WGS) entry which is preliminary data.</text>
</comment>
<name>A0A8S3ZD65_9EUPU</name>
<evidence type="ECO:0000313" key="2">
    <source>
        <dbReference type="Proteomes" id="UP000678393"/>
    </source>
</evidence>
<evidence type="ECO:0008006" key="3">
    <source>
        <dbReference type="Google" id="ProtNLM"/>
    </source>
</evidence>
<evidence type="ECO:0000313" key="1">
    <source>
        <dbReference type="EMBL" id="CAG5127544.1"/>
    </source>
</evidence>
<protein>
    <recommendedName>
        <fullName evidence="3">Profilin</fullName>
    </recommendedName>
</protein>
<dbReference type="GO" id="GO:0003779">
    <property type="term" value="F:actin binding"/>
    <property type="evidence" value="ECO:0007669"/>
    <property type="project" value="InterPro"/>
</dbReference>
<sequence>MLQLMTWGEIIENFKTEGQLKMAVIFDSSGEKIAETEGTTMTSTEALNVLKSLSTISTNIYGLFLMGSKFRCFHVDKDTLIGQADGNVLVAHRKQNLLICGISRLDSKTSCLAAVKNFVHRLVAEGTPALSGDSLF</sequence>